<keyword evidence="1" id="KW-0812">Transmembrane</keyword>
<sequence>MTMDDVTLIFLFTSWQFYVGAMAVVAGVSTLKLSIPTELLKTRRMKALLQLTTIVLGGLLGLIPSFFPGELLDRVLIGVVAGFSSEWVYRLVKKRMGAVVEGYLSAKEYK</sequence>
<accession>A0A6M3M1Y6</accession>
<dbReference type="EMBL" id="MT143705">
    <property type="protein sequence ID" value="QJB01104.1"/>
    <property type="molecule type" value="Genomic_DNA"/>
</dbReference>
<keyword evidence="1" id="KW-0472">Membrane</keyword>
<organism evidence="2">
    <name type="scientific">viral metagenome</name>
    <dbReference type="NCBI Taxonomy" id="1070528"/>
    <lineage>
        <taxon>unclassified sequences</taxon>
        <taxon>metagenomes</taxon>
        <taxon>organismal metagenomes</taxon>
    </lineage>
</organism>
<dbReference type="AlphaFoldDB" id="A0A6M3M1Y6"/>
<name>A0A6M3M1Y6_9ZZZZ</name>
<feature type="transmembrane region" description="Helical" evidence="1">
    <location>
        <begin position="15"/>
        <end position="35"/>
    </location>
</feature>
<evidence type="ECO:0000313" key="2">
    <source>
        <dbReference type="EMBL" id="QJB01104.1"/>
    </source>
</evidence>
<gene>
    <name evidence="2" type="ORF">MM171A00145_0041</name>
</gene>
<proteinExistence type="predicted"/>
<feature type="transmembrane region" description="Helical" evidence="1">
    <location>
        <begin position="47"/>
        <end position="69"/>
    </location>
</feature>
<protein>
    <submittedName>
        <fullName evidence="2">Uncharacterized protein</fullName>
    </submittedName>
</protein>
<evidence type="ECO:0000256" key="1">
    <source>
        <dbReference type="SAM" id="Phobius"/>
    </source>
</evidence>
<reference evidence="2" key="1">
    <citation type="submission" date="2020-03" db="EMBL/GenBank/DDBJ databases">
        <title>The deep terrestrial virosphere.</title>
        <authorList>
            <person name="Holmfeldt K."/>
            <person name="Nilsson E."/>
            <person name="Simone D."/>
            <person name="Lopez-Fernandez M."/>
            <person name="Wu X."/>
            <person name="de Brujin I."/>
            <person name="Lundin D."/>
            <person name="Andersson A."/>
            <person name="Bertilsson S."/>
            <person name="Dopson M."/>
        </authorList>
    </citation>
    <scope>NUCLEOTIDE SEQUENCE</scope>
    <source>
        <strain evidence="2">MM171A00145</strain>
    </source>
</reference>
<keyword evidence="1" id="KW-1133">Transmembrane helix</keyword>